<dbReference type="Proteomes" id="UP000005238">
    <property type="component" value="Unassembled WGS sequence"/>
</dbReference>
<dbReference type="Gene3D" id="3.30.1370.210">
    <property type="match status" value="1"/>
</dbReference>
<dbReference type="Pfam" id="PF14608">
    <property type="entry name" value="zf-CCCH_2"/>
    <property type="match status" value="1"/>
</dbReference>
<evidence type="ECO:0000256" key="5">
    <source>
        <dbReference type="PROSITE-ProRule" id="PRU00723"/>
    </source>
</evidence>
<dbReference type="VEuPathDB" id="FungiDB:KRP22_13983"/>
<evidence type="ECO:0000313" key="9">
    <source>
        <dbReference type="EnsemblProtists" id="Phyra81905"/>
    </source>
</evidence>
<dbReference type="VEuPathDB" id="FungiDB:KRP23_11953"/>
<dbReference type="GO" id="GO:0008266">
    <property type="term" value="F:poly(U) RNA binding"/>
    <property type="evidence" value="ECO:0000318"/>
    <property type="project" value="GO_Central"/>
</dbReference>
<evidence type="ECO:0000256" key="2">
    <source>
        <dbReference type="ARBA" id="ARBA00022771"/>
    </source>
</evidence>
<evidence type="ECO:0000256" key="1">
    <source>
        <dbReference type="ARBA" id="ARBA00022723"/>
    </source>
</evidence>
<feature type="region of interest" description="Disordered" evidence="6">
    <location>
        <begin position="235"/>
        <end position="427"/>
    </location>
</feature>
<dbReference type="RefSeq" id="XP_067740124.1">
    <property type="nucleotide sequence ID" value="XM_067882536.1"/>
</dbReference>
<feature type="compositionally biased region" description="Acidic residues" evidence="6">
    <location>
        <begin position="243"/>
        <end position="252"/>
    </location>
</feature>
<dbReference type="InParanoid" id="H3GWN9"/>
<feature type="compositionally biased region" description="Basic and acidic residues" evidence="6">
    <location>
        <begin position="385"/>
        <end position="402"/>
    </location>
</feature>
<dbReference type="Gene3D" id="4.10.1000.10">
    <property type="entry name" value="Zinc finger, CCCH-type"/>
    <property type="match status" value="1"/>
</dbReference>
<dbReference type="GO" id="GO:0005829">
    <property type="term" value="C:cytosol"/>
    <property type="evidence" value="ECO:0000318"/>
    <property type="project" value="GO_Central"/>
</dbReference>
<dbReference type="GO" id="GO:0005634">
    <property type="term" value="C:nucleus"/>
    <property type="evidence" value="ECO:0000318"/>
    <property type="project" value="GO_Central"/>
</dbReference>
<evidence type="ECO:0000256" key="3">
    <source>
        <dbReference type="ARBA" id="ARBA00022833"/>
    </source>
</evidence>
<dbReference type="GeneID" id="94218295"/>
<keyword evidence="1 5" id="KW-0479">Metal-binding</keyword>
<organism evidence="9 10">
    <name type="scientific">Phytophthora ramorum</name>
    <name type="common">Sudden oak death agent</name>
    <dbReference type="NCBI Taxonomy" id="164328"/>
    <lineage>
        <taxon>Eukaryota</taxon>
        <taxon>Sar</taxon>
        <taxon>Stramenopiles</taxon>
        <taxon>Oomycota</taxon>
        <taxon>Peronosporomycetes</taxon>
        <taxon>Peronosporales</taxon>
        <taxon>Peronosporaceae</taxon>
        <taxon>Phytophthora</taxon>
    </lineage>
</organism>
<dbReference type="SMART" id="SM00360">
    <property type="entry name" value="RRM"/>
    <property type="match status" value="1"/>
</dbReference>
<dbReference type="EMBL" id="DS566062">
    <property type="status" value="NOT_ANNOTATED_CDS"/>
    <property type="molecule type" value="Genomic_DNA"/>
</dbReference>
<dbReference type="SUPFAM" id="SSF54928">
    <property type="entry name" value="RNA-binding domain, RBD"/>
    <property type="match status" value="1"/>
</dbReference>
<protein>
    <submittedName>
        <fullName evidence="9">Uncharacterized protein</fullName>
    </submittedName>
</protein>
<dbReference type="EnsemblProtists" id="Phyra81905">
    <property type="protein sequence ID" value="Phyra81905"/>
    <property type="gene ID" value="Phyra81905"/>
</dbReference>
<keyword evidence="2 5" id="KW-0863">Zinc-finger</keyword>
<evidence type="ECO:0000259" key="7">
    <source>
        <dbReference type="PROSITE" id="PS50102"/>
    </source>
</evidence>
<dbReference type="PROSITE" id="PS50102">
    <property type="entry name" value="RRM"/>
    <property type="match status" value="1"/>
</dbReference>
<evidence type="ECO:0000313" key="10">
    <source>
        <dbReference type="Proteomes" id="UP000005238"/>
    </source>
</evidence>
<dbReference type="OrthoDB" id="411372at2759"/>
<dbReference type="FunFam" id="3.30.70.330:FF:001970">
    <property type="match status" value="1"/>
</dbReference>
<dbReference type="eggNOG" id="KOG0126">
    <property type="taxonomic scope" value="Eukaryota"/>
</dbReference>
<dbReference type="GO" id="GO:1990904">
    <property type="term" value="C:ribonucleoprotein complex"/>
    <property type="evidence" value="ECO:0000318"/>
    <property type="project" value="GO_Central"/>
</dbReference>
<dbReference type="InterPro" id="IPR035979">
    <property type="entry name" value="RBD_domain_sf"/>
</dbReference>
<feature type="zinc finger region" description="C3H1-type" evidence="5">
    <location>
        <begin position="99"/>
        <end position="126"/>
    </location>
</feature>
<dbReference type="InterPro" id="IPR036855">
    <property type="entry name" value="Znf_CCCH_sf"/>
</dbReference>
<feature type="domain" description="C3H1-type" evidence="8">
    <location>
        <begin position="99"/>
        <end position="126"/>
    </location>
</feature>
<name>H3GWN9_PHYRM</name>
<dbReference type="HOGENOM" id="CLU_030765_0_0_1"/>
<dbReference type="InterPro" id="IPR012677">
    <property type="entry name" value="Nucleotide-bd_a/b_plait_sf"/>
</dbReference>
<feature type="compositionally biased region" description="Basic and acidic residues" evidence="6">
    <location>
        <begin position="310"/>
        <end position="363"/>
    </location>
</feature>
<keyword evidence="10" id="KW-1185">Reference proteome</keyword>
<dbReference type="Pfam" id="PF00642">
    <property type="entry name" value="zf-CCCH"/>
    <property type="match status" value="1"/>
</dbReference>
<dbReference type="PROSITE" id="PS50103">
    <property type="entry name" value="ZF_C3H1"/>
    <property type="match status" value="3"/>
</dbReference>
<dbReference type="GO" id="GO:0003730">
    <property type="term" value="F:mRNA 3'-UTR binding"/>
    <property type="evidence" value="ECO:0000318"/>
    <property type="project" value="GO_Central"/>
</dbReference>
<reference evidence="10" key="1">
    <citation type="journal article" date="2006" name="Science">
        <title>Phytophthora genome sequences uncover evolutionary origins and mechanisms of pathogenesis.</title>
        <authorList>
            <person name="Tyler B.M."/>
            <person name="Tripathy S."/>
            <person name="Zhang X."/>
            <person name="Dehal P."/>
            <person name="Jiang R.H."/>
            <person name="Aerts A."/>
            <person name="Arredondo F.D."/>
            <person name="Baxter L."/>
            <person name="Bensasson D."/>
            <person name="Beynon J.L."/>
            <person name="Chapman J."/>
            <person name="Damasceno C.M."/>
            <person name="Dorrance A.E."/>
            <person name="Dou D."/>
            <person name="Dickerman A.W."/>
            <person name="Dubchak I.L."/>
            <person name="Garbelotto M."/>
            <person name="Gijzen M."/>
            <person name="Gordon S.G."/>
            <person name="Govers F."/>
            <person name="Grunwald N.J."/>
            <person name="Huang W."/>
            <person name="Ivors K.L."/>
            <person name="Jones R.W."/>
            <person name="Kamoun S."/>
            <person name="Krampis K."/>
            <person name="Lamour K.H."/>
            <person name="Lee M.K."/>
            <person name="McDonald W.H."/>
            <person name="Medina M."/>
            <person name="Meijer H.J."/>
            <person name="Nordberg E.K."/>
            <person name="Maclean D.J."/>
            <person name="Ospina-Giraldo M.D."/>
            <person name="Morris P.F."/>
            <person name="Phuntumart V."/>
            <person name="Putnam N.H."/>
            <person name="Rash S."/>
            <person name="Rose J.K."/>
            <person name="Sakihama Y."/>
            <person name="Salamov A.A."/>
            <person name="Savidor A."/>
            <person name="Scheuring C.F."/>
            <person name="Smith B.M."/>
            <person name="Sobral B.W."/>
            <person name="Terry A."/>
            <person name="Torto-Alalibo T.A."/>
            <person name="Win J."/>
            <person name="Xu Z."/>
            <person name="Zhang H."/>
            <person name="Grigoriev I.V."/>
            <person name="Rokhsar D.S."/>
            <person name="Boore J.L."/>
        </authorList>
    </citation>
    <scope>NUCLEOTIDE SEQUENCE [LARGE SCALE GENOMIC DNA]</scope>
    <source>
        <strain evidence="10">Pr102</strain>
    </source>
</reference>
<dbReference type="OMA" id="KRPCWLL"/>
<feature type="compositionally biased region" description="Polar residues" evidence="6">
    <location>
        <begin position="280"/>
        <end position="293"/>
    </location>
</feature>
<dbReference type="GO" id="GO:0008270">
    <property type="term" value="F:zinc ion binding"/>
    <property type="evidence" value="ECO:0007669"/>
    <property type="project" value="UniProtKB-KW"/>
</dbReference>
<dbReference type="PANTHER" id="PTHR15241:SF304">
    <property type="entry name" value="RRM DOMAIN-CONTAINING PROTEIN"/>
    <property type="match status" value="1"/>
</dbReference>
<dbReference type="InterPro" id="IPR000504">
    <property type="entry name" value="RRM_dom"/>
</dbReference>
<reference evidence="9" key="2">
    <citation type="submission" date="2015-06" db="UniProtKB">
        <authorList>
            <consortium name="EnsemblProtists"/>
        </authorList>
    </citation>
    <scope>IDENTIFICATION</scope>
    <source>
        <strain evidence="9">Pr102</strain>
    </source>
</reference>
<keyword evidence="3 5" id="KW-0862">Zinc</keyword>
<proteinExistence type="predicted"/>
<feature type="zinc finger region" description="C3H1-type" evidence="5">
    <location>
        <begin position="174"/>
        <end position="201"/>
    </location>
</feature>
<feature type="domain" description="C3H1-type" evidence="8">
    <location>
        <begin position="132"/>
        <end position="155"/>
    </location>
</feature>
<dbReference type="STRING" id="164328.H3GWN9"/>
<dbReference type="Gene3D" id="3.30.70.330">
    <property type="match status" value="1"/>
</dbReference>
<sequence length="427" mass="47932">MTRSNDSQKIIVVGIPKTLDDAQLSELFSEFGAVAEAKVVLDAASNVSRGFGFVTFTSASAMRNAIKSTNRKVVQGRTLNVRQLVPKDEFQSQKKETEDVSQRPCWLLRKGKCSKGANCPFSHDIKDGEFGNCFEFVQTGECKHGDKCKFSHPQNVENVEDGDEKEKTVEKYKTPEKRVCYSFQNGRCHRGKKCLYAHELLVKGGEVATAKVKKGKEEKKAVKEPFEVIAKTELGKKRRRSDEETESEEDDVENAKHVKTHKKRQDKASAATGLAAHVNNYMSARNPTRSNTGPKKFEWKAKVASSGEDQSVKQEEKHAAKQVAKKEVKQEVRRTYKQEVKHEGQETEELQRPVKKMKAEKVDMGAAFDGVSEDESGPKRGGKKPKVDKETMRANREKLKQDRRAKRGAKKSALSKLLTKGEVELDA</sequence>
<dbReference type="Pfam" id="PF00076">
    <property type="entry name" value="RRM_1"/>
    <property type="match status" value="1"/>
</dbReference>
<dbReference type="InterPro" id="IPR000571">
    <property type="entry name" value="Znf_CCCH"/>
</dbReference>
<dbReference type="GO" id="GO:0008143">
    <property type="term" value="F:poly(A) binding"/>
    <property type="evidence" value="ECO:0000318"/>
    <property type="project" value="GO_Central"/>
</dbReference>
<evidence type="ECO:0000256" key="6">
    <source>
        <dbReference type="SAM" id="MobiDB-lite"/>
    </source>
</evidence>
<dbReference type="AlphaFoldDB" id="H3GWN9"/>
<evidence type="ECO:0000259" key="8">
    <source>
        <dbReference type="PROSITE" id="PS50103"/>
    </source>
</evidence>
<feature type="domain" description="C3H1-type" evidence="8">
    <location>
        <begin position="174"/>
        <end position="201"/>
    </location>
</feature>
<dbReference type="SUPFAM" id="SSF90229">
    <property type="entry name" value="CCCH zinc finger"/>
    <property type="match status" value="1"/>
</dbReference>
<evidence type="ECO:0000256" key="4">
    <source>
        <dbReference type="PROSITE-ProRule" id="PRU00176"/>
    </source>
</evidence>
<feature type="zinc finger region" description="C3H1-type" evidence="5">
    <location>
        <begin position="132"/>
        <end position="155"/>
    </location>
</feature>
<feature type="domain" description="RRM" evidence="7">
    <location>
        <begin position="8"/>
        <end position="86"/>
    </location>
</feature>
<keyword evidence="4" id="KW-0694">RNA-binding</keyword>
<accession>H3GWN9</accession>
<dbReference type="SMART" id="SM00356">
    <property type="entry name" value="ZnF_C3H1"/>
    <property type="match status" value="3"/>
</dbReference>
<dbReference type="PANTHER" id="PTHR15241">
    <property type="entry name" value="TRANSFORMER-2-RELATED"/>
    <property type="match status" value="1"/>
</dbReference>